<proteinExistence type="inferred from homology"/>
<dbReference type="PANTHER" id="PTHR10259:SF11">
    <property type="entry name" value="THIOPURINE S-METHYLTRANSFERASE"/>
    <property type="match status" value="1"/>
</dbReference>
<evidence type="ECO:0000313" key="11">
    <source>
        <dbReference type="Proteomes" id="UP000326287"/>
    </source>
</evidence>
<dbReference type="PROSITE" id="PS51585">
    <property type="entry name" value="SAM_MT_TPMT"/>
    <property type="match status" value="1"/>
</dbReference>
<dbReference type="GO" id="GO:0032259">
    <property type="term" value="P:methylation"/>
    <property type="evidence" value="ECO:0007669"/>
    <property type="project" value="UniProtKB-KW"/>
</dbReference>
<evidence type="ECO:0000256" key="9">
    <source>
        <dbReference type="HAMAP-Rule" id="MF_00812"/>
    </source>
</evidence>
<evidence type="ECO:0000313" key="10">
    <source>
        <dbReference type="EMBL" id="QFU75955.1"/>
    </source>
</evidence>
<dbReference type="AlphaFoldDB" id="A0A5P9NKB2"/>
<keyword evidence="6 9" id="KW-0489">Methyltransferase</keyword>
<dbReference type="NCBIfam" id="NF009732">
    <property type="entry name" value="PRK13255.1"/>
    <property type="match status" value="1"/>
</dbReference>
<evidence type="ECO:0000256" key="2">
    <source>
        <dbReference type="ARBA" id="ARBA00004496"/>
    </source>
</evidence>
<dbReference type="GO" id="GO:0005737">
    <property type="term" value="C:cytoplasm"/>
    <property type="evidence" value="ECO:0007669"/>
    <property type="project" value="UniProtKB-SubCell"/>
</dbReference>
<dbReference type="PANTHER" id="PTHR10259">
    <property type="entry name" value="THIOPURINE S-METHYLTRANSFERASE"/>
    <property type="match status" value="1"/>
</dbReference>
<evidence type="ECO:0000256" key="7">
    <source>
        <dbReference type="ARBA" id="ARBA00022679"/>
    </source>
</evidence>
<evidence type="ECO:0000256" key="1">
    <source>
        <dbReference type="ARBA" id="ARBA00000903"/>
    </source>
</evidence>
<dbReference type="InterPro" id="IPR008854">
    <property type="entry name" value="TPMT"/>
</dbReference>
<dbReference type="KEGG" id="halc:EY643_09930"/>
<dbReference type="FunFam" id="3.40.50.150:FF:000101">
    <property type="entry name" value="Thiopurine S-methyltransferase"/>
    <property type="match status" value="1"/>
</dbReference>
<dbReference type="SUPFAM" id="SSF53335">
    <property type="entry name" value="S-adenosyl-L-methionine-dependent methyltransferases"/>
    <property type="match status" value="1"/>
</dbReference>
<keyword evidence="7 9" id="KW-0808">Transferase</keyword>
<dbReference type="Gene3D" id="3.40.50.150">
    <property type="entry name" value="Vaccinia Virus protein VP39"/>
    <property type="match status" value="1"/>
</dbReference>
<dbReference type="HAMAP" id="MF_00812">
    <property type="entry name" value="Thiopur_methtran"/>
    <property type="match status" value="1"/>
</dbReference>
<sequence>MEQSFWESRWESKNIGFHQEQTNTQLRNYWSALALPAGSRVFVPLAGKSLDIVWLMQRHEVLANELSATAVEAFFNENKIEHSVAAVGELQRHTAPGLEFYQGDYFALPDDELAACRAVFDRASLVALPTQMRERYAAKLCDALEPGAKIMLITIEYDQRAFDGPPFAISSDEVERLFGGAFRIQALGKEDEEFRGINVRNGAYCLTRL</sequence>
<evidence type="ECO:0000256" key="4">
    <source>
        <dbReference type="ARBA" id="ARBA00011905"/>
    </source>
</evidence>
<feature type="binding site" evidence="9">
    <location>
        <position position="65"/>
    </location>
    <ligand>
        <name>S-adenosyl-L-methionine</name>
        <dbReference type="ChEBI" id="CHEBI:59789"/>
    </ligand>
</feature>
<dbReference type="InterPro" id="IPR029063">
    <property type="entry name" value="SAM-dependent_MTases_sf"/>
</dbReference>
<name>A0A5P9NKB2_9GAMM</name>
<dbReference type="EMBL" id="CP036422">
    <property type="protein sequence ID" value="QFU75955.1"/>
    <property type="molecule type" value="Genomic_DNA"/>
</dbReference>
<dbReference type="InterPro" id="IPR022474">
    <property type="entry name" value="Thiopur_S-MeTfrase_Se/Te_detox"/>
</dbReference>
<evidence type="ECO:0000256" key="3">
    <source>
        <dbReference type="ARBA" id="ARBA00008145"/>
    </source>
</evidence>
<dbReference type="PIRSF" id="PIRSF023956">
    <property type="entry name" value="Thiopurine_S-methyltransferase"/>
    <property type="match status" value="1"/>
</dbReference>
<dbReference type="GO" id="GO:0008119">
    <property type="term" value="F:thiopurine S-methyltransferase activity"/>
    <property type="evidence" value="ECO:0007669"/>
    <property type="project" value="UniProtKB-UniRule"/>
</dbReference>
<dbReference type="OrthoDB" id="9778208at2"/>
<keyword evidence="5 9" id="KW-0963">Cytoplasm</keyword>
<keyword evidence="8 9" id="KW-0949">S-adenosyl-L-methionine</keyword>
<feature type="binding site" evidence="9">
    <location>
        <position position="45"/>
    </location>
    <ligand>
        <name>S-adenosyl-L-methionine</name>
        <dbReference type="ChEBI" id="CHEBI:59789"/>
    </ligand>
</feature>
<protein>
    <recommendedName>
        <fullName evidence="4 9">Thiopurine S-methyltransferase</fullName>
        <ecNumber evidence="4 9">2.1.1.67</ecNumber>
    </recommendedName>
    <alternativeName>
        <fullName evidence="9">Thiopurine methyltransferase</fullName>
    </alternativeName>
</protein>
<dbReference type="GO" id="GO:0010038">
    <property type="term" value="P:response to metal ion"/>
    <property type="evidence" value="ECO:0007669"/>
    <property type="project" value="InterPro"/>
</dbReference>
<comment type="similarity">
    <text evidence="3 9">Belongs to the class I-like SAM-binding methyltransferase superfamily. TPMT family.</text>
</comment>
<dbReference type="NCBIfam" id="TIGR03840">
    <property type="entry name" value="TMPT_Se_Te"/>
    <property type="match status" value="1"/>
</dbReference>
<dbReference type="InterPro" id="IPR025835">
    <property type="entry name" value="Thiopurine_S-MeTrfase"/>
</dbReference>
<dbReference type="Proteomes" id="UP000326287">
    <property type="component" value="Chromosome"/>
</dbReference>
<feature type="binding site" evidence="9">
    <location>
        <position position="10"/>
    </location>
    <ligand>
        <name>S-adenosyl-L-methionine</name>
        <dbReference type="ChEBI" id="CHEBI:59789"/>
    </ligand>
</feature>
<comment type="subcellular location">
    <subcellularLocation>
        <location evidence="2 9">Cytoplasm</location>
    </subcellularLocation>
</comment>
<dbReference type="RefSeq" id="WP_152662061.1">
    <property type="nucleotide sequence ID" value="NZ_CP036422.1"/>
</dbReference>
<dbReference type="Pfam" id="PF05724">
    <property type="entry name" value="TPMT"/>
    <property type="match status" value="1"/>
</dbReference>
<organism evidence="10 11">
    <name type="scientific">Halioglobus maricola</name>
    <dbReference type="NCBI Taxonomy" id="2601894"/>
    <lineage>
        <taxon>Bacteria</taxon>
        <taxon>Pseudomonadati</taxon>
        <taxon>Pseudomonadota</taxon>
        <taxon>Gammaproteobacteria</taxon>
        <taxon>Cellvibrionales</taxon>
        <taxon>Halieaceae</taxon>
        <taxon>Halioglobus</taxon>
    </lineage>
</organism>
<feature type="binding site" evidence="9">
    <location>
        <position position="122"/>
    </location>
    <ligand>
        <name>S-adenosyl-L-methionine</name>
        <dbReference type="ChEBI" id="CHEBI:59789"/>
    </ligand>
</feature>
<evidence type="ECO:0000256" key="6">
    <source>
        <dbReference type="ARBA" id="ARBA00022603"/>
    </source>
</evidence>
<comment type="catalytic activity">
    <reaction evidence="1 9">
        <text>S-adenosyl-L-methionine + a thiopurine = S-adenosyl-L-homocysteine + a thiopurine S-methylether.</text>
        <dbReference type="EC" id="2.1.1.67"/>
    </reaction>
</comment>
<dbReference type="EC" id="2.1.1.67" evidence="4 9"/>
<accession>A0A5P9NKB2</accession>
<gene>
    <name evidence="9" type="primary">tpm</name>
    <name evidence="10" type="ORF">EY643_09930</name>
</gene>
<evidence type="ECO:0000256" key="5">
    <source>
        <dbReference type="ARBA" id="ARBA00022490"/>
    </source>
</evidence>
<evidence type="ECO:0000256" key="8">
    <source>
        <dbReference type="ARBA" id="ARBA00022691"/>
    </source>
</evidence>
<keyword evidence="11" id="KW-1185">Reference proteome</keyword>
<reference evidence="10 11" key="1">
    <citation type="submission" date="2019-02" db="EMBL/GenBank/DDBJ databases">
        <authorList>
            <person name="Li S.-H."/>
        </authorList>
    </citation>
    <scope>NUCLEOTIDE SEQUENCE [LARGE SCALE GENOMIC DNA]</scope>
    <source>
        <strain evidence="10 11">IMCC14385</strain>
    </source>
</reference>